<proteinExistence type="inferred from homology"/>
<name>A0A2R4XL30_9BURK</name>
<reference evidence="3 4" key="1">
    <citation type="submission" date="2018-04" db="EMBL/GenBank/DDBJ databases">
        <title>Bordetella sp. HZ20 isolated from seawater.</title>
        <authorList>
            <person name="Sun C."/>
        </authorList>
    </citation>
    <scope>NUCLEOTIDE SEQUENCE [LARGE SCALE GENOMIC DNA]</scope>
    <source>
        <strain evidence="3 4">HZ20</strain>
    </source>
</reference>
<dbReference type="PANTHER" id="PTHR33747">
    <property type="entry name" value="UPF0225 PROTEIN SCO1677"/>
    <property type="match status" value="1"/>
</dbReference>
<dbReference type="Proteomes" id="UP000244571">
    <property type="component" value="Chromosome"/>
</dbReference>
<dbReference type="RefSeq" id="WP_108621835.1">
    <property type="nucleotide sequence ID" value="NZ_CP028901.1"/>
</dbReference>
<evidence type="ECO:0000259" key="2">
    <source>
        <dbReference type="Pfam" id="PF17775"/>
    </source>
</evidence>
<dbReference type="SUPFAM" id="SSF54427">
    <property type="entry name" value="NTF2-like"/>
    <property type="match status" value="1"/>
</dbReference>
<dbReference type="PANTHER" id="PTHR33747:SF1">
    <property type="entry name" value="ADENYLATE CYCLASE-ASSOCIATED CAP C-TERMINAL DOMAIN-CONTAINING PROTEIN"/>
    <property type="match status" value="1"/>
</dbReference>
<sequence>MATNIRSLSVNSCPCGSHTHYEQCCGQYHRGSLHLQAPDAERLMRSRYCAFVLDDTDYLLQTWDPKSRPPFIEPNEPGTQWLGLKIVKHEQSDQFHATVEFVARVRNPQGRAQRLHEVSRFEKVDGHWFYLDGEFRN</sequence>
<dbReference type="Pfam" id="PF17775">
    <property type="entry name" value="YchJ_M-like"/>
    <property type="match status" value="1"/>
</dbReference>
<evidence type="ECO:0000256" key="1">
    <source>
        <dbReference type="HAMAP-Rule" id="MF_00612"/>
    </source>
</evidence>
<keyword evidence="4" id="KW-1185">Reference proteome</keyword>
<dbReference type="InterPro" id="IPR023006">
    <property type="entry name" value="YchJ-like"/>
</dbReference>
<dbReference type="InterPro" id="IPR032710">
    <property type="entry name" value="NTF2-like_dom_sf"/>
</dbReference>
<evidence type="ECO:0000313" key="4">
    <source>
        <dbReference type="Proteomes" id="UP000244571"/>
    </source>
</evidence>
<gene>
    <name evidence="3" type="ORF">DBV39_12680</name>
</gene>
<dbReference type="HAMAP" id="MF_00612">
    <property type="entry name" value="UPF0225"/>
    <property type="match status" value="1"/>
</dbReference>
<dbReference type="KEGG" id="boz:DBV39_12680"/>
<dbReference type="InterPro" id="IPR048469">
    <property type="entry name" value="YchJ-like_M"/>
</dbReference>
<feature type="domain" description="YchJ-like middle NTF2-like" evidence="2">
    <location>
        <begin position="39"/>
        <end position="133"/>
    </location>
</feature>
<dbReference type="OrthoDB" id="21421at2"/>
<dbReference type="AlphaFoldDB" id="A0A2R4XL30"/>
<dbReference type="Gene3D" id="3.10.450.50">
    <property type="match status" value="1"/>
</dbReference>
<evidence type="ECO:0000313" key="3">
    <source>
        <dbReference type="EMBL" id="AWB34419.1"/>
    </source>
</evidence>
<comment type="similarity">
    <text evidence="1">Belongs to the UPF0225 family.</text>
</comment>
<organism evidence="3 4">
    <name type="scientific">Orrella marina</name>
    <dbReference type="NCBI Taxonomy" id="2163011"/>
    <lineage>
        <taxon>Bacteria</taxon>
        <taxon>Pseudomonadati</taxon>
        <taxon>Pseudomonadota</taxon>
        <taxon>Betaproteobacteria</taxon>
        <taxon>Burkholderiales</taxon>
        <taxon>Alcaligenaceae</taxon>
        <taxon>Orrella</taxon>
    </lineage>
</organism>
<dbReference type="EMBL" id="CP028901">
    <property type="protein sequence ID" value="AWB34419.1"/>
    <property type="molecule type" value="Genomic_DNA"/>
</dbReference>
<accession>A0A2R4XL30</accession>
<protein>
    <recommendedName>
        <fullName evidence="1">UPF0225 protein DBV39_12680</fullName>
    </recommendedName>
</protein>